<feature type="compositionally biased region" description="Basic and acidic residues" evidence="1">
    <location>
        <begin position="272"/>
        <end position="287"/>
    </location>
</feature>
<dbReference type="EMBL" id="CM031819">
    <property type="protein sequence ID" value="KAG6636615.1"/>
    <property type="molecule type" value="Genomic_DNA"/>
</dbReference>
<sequence length="330" mass="38185">MPCQVSAHSPDHLPDPLSLSHSLYILSTPRILSNHLFVTPDHHKMAKLAFTFTVTFFLFALCYARIPTGIVENDVAGDEQLETTTTSPATVTKKTGTTILLPSEKLEPEFSTMVSVPEETDSNLPESNSNSIPLTMISIRPIDRHFPRHPFPLMFRHGHRCRHHRQPRHDQQSQGHEFKPWGPRFPDREVPYGDDMIVADEKDSGSNPESRGVVRQIPGKWVEFSHQGPRFHHGDVEAREEDINDKDSGSDPESRGVVRQIPGRWVKFSHEGHRFHHGHDDVEGREHMMKKKRHHRHGEREGWQHEHEHEHEDEDEDGFMKRVRKFLDLF</sequence>
<protein>
    <submittedName>
        <fullName evidence="2">Uncharacterized protein</fullName>
    </submittedName>
</protein>
<accession>A0A8T1P1N3</accession>
<reference evidence="2" key="1">
    <citation type="submission" date="2020-12" db="EMBL/GenBank/DDBJ databases">
        <title>WGS assembly of Carya illinoinensis cv. Pawnee.</title>
        <authorList>
            <person name="Platts A."/>
            <person name="Shu S."/>
            <person name="Wright S."/>
            <person name="Barry K."/>
            <person name="Edger P."/>
            <person name="Pires J.C."/>
            <person name="Schmutz J."/>
        </authorList>
    </citation>
    <scope>NUCLEOTIDE SEQUENCE</scope>
    <source>
        <tissue evidence="2">Leaf</tissue>
    </source>
</reference>
<feature type="region of interest" description="Disordered" evidence="1">
    <location>
        <begin position="272"/>
        <end position="317"/>
    </location>
</feature>
<proteinExistence type="predicted"/>
<dbReference type="Proteomes" id="UP000811609">
    <property type="component" value="Chromosome 11"/>
</dbReference>
<gene>
    <name evidence="2" type="ORF">CIPAW_11G122600</name>
</gene>
<dbReference type="AlphaFoldDB" id="A0A8T1P1N3"/>
<feature type="compositionally biased region" description="Basic and acidic residues" evidence="1">
    <location>
        <begin position="298"/>
        <end position="310"/>
    </location>
</feature>
<evidence type="ECO:0000313" key="3">
    <source>
        <dbReference type="Proteomes" id="UP000811609"/>
    </source>
</evidence>
<organism evidence="2 3">
    <name type="scientific">Carya illinoinensis</name>
    <name type="common">Pecan</name>
    <dbReference type="NCBI Taxonomy" id="32201"/>
    <lineage>
        <taxon>Eukaryota</taxon>
        <taxon>Viridiplantae</taxon>
        <taxon>Streptophyta</taxon>
        <taxon>Embryophyta</taxon>
        <taxon>Tracheophyta</taxon>
        <taxon>Spermatophyta</taxon>
        <taxon>Magnoliopsida</taxon>
        <taxon>eudicotyledons</taxon>
        <taxon>Gunneridae</taxon>
        <taxon>Pentapetalae</taxon>
        <taxon>rosids</taxon>
        <taxon>fabids</taxon>
        <taxon>Fagales</taxon>
        <taxon>Juglandaceae</taxon>
        <taxon>Carya</taxon>
    </lineage>
</organism>
<evidence type="ECO:0000313" key="2">
    <source>
        <dbReference type="EMBL" id="KAG6636615.1"/>
    </source>
</evidence>
<feature type="region of interest" description="Disordered" evidence="1">
    <location>
        <begin position="225"/>
        <end position="260"/>
    </location>
</feature>
<feature type="compositionally biased region" description="Basic and acidic residues" evidence="1">
    <location>
        <begin position="245"/>
        <end position="256"/>
    </location>
</feature>
<keyword evidence="3" id="KW-1185">Reference proteome</keyword>
<name>A0A8T1P1N3_CARIL</name>
<feature type="compositionally biased region" description="Basic residues" evidence="1">
    <location>
        <begin position="288"/>
        <end position="297"/>
    </location>
</feature>
<evidence type="ECO:0000256" key="1">
    <source>
        <dbReference type="SAM" id="MobiDB-lite"/>
    </source>
</evidence>
<comment type="caution">
    <text evidence="2">The sequence shown here is derived from an EMBL/GenBank/DDBJ whole genome shotgun (WGS) entry which is preliminary data.</text>
</comment>